<gene>
    <name evidence="7" type="ORF">OG367_18295</name>
</gene>
<protein>
    <submittedName>
        <fullName evidence="7">TetR family transcriptional regulator</fullName>
    </submittedName>
</protein>
<dbReference type="Gene3D" id="1.10.357.10">
    <property type="entry name" value="Tetracycline Repressor, domain 2"/>
    <property type="match status" value="1"/>
</dbReference>
<evidence type="ECO:0000313" key="8">
    <source>
        <dbReference type="Proteomes" id="UP001431926"/>
    </source>
</evidence>
<evidence type="ECO:0000256" key="2">
    <source>
        <dbReference type="ARBA" id="ARBA00023125"/>
    </source>
</evidence>
<evidence type="ECO:0000313" key="7">
    <source>
        <dbReference type="EMBL" id="WUX38058.1"/>
    </source>
</evidence>
<keyword evidence="1" id="KW-0805">Transcription regulation</keyword>
<name>A0ABZ1ZKY4_STRAQ</name>
<dbReference type="PANTHER" id="PTHR30055">
    <property type="entry name" value="HTH-TYPE TRANSCRIPTIONAL REGULATOR RUTR"/>
    <property type="match status" value="1"/>
</dbReference>
<keyword evidence="3" id="KW-0804">Transcription</keyword>
<evidence type="ECO:0000259" key="6">
    <source>
        <dbReference type="PROSITE" id="PS50977"/>
    </source>
</evidence>
<feature type="compositionally biased region" description="Low complexity" evidence="5">
    <location>
        <begin position="217"/>
        <end position="230"/>
    </location>
</feature>
<evidence type="ECO:0000256" key="1">
    <source>
        <dbReference type="ARBA" id="ARBA00023015"/>
    </source>
</evidence>
<dbReference type="InterPro" id="IPR009057">
    <property type="entry name" value="Homeodomain-like_sf"/>
</dbReference>
<evidence type="ECO:0000256" key="4">
    <source>
        <dbReference type="PROSITE-ProRule" id="PRU00335"/>
    </source>
</evidence>
<keyword evidence="2 4" id="KW-0238">DNA-binding</keyword>
<dbReference type="SUPFAM" id="SSF48498">
    <property type="entry name" value="Tetracyclin repressor-like, C-terminal domain"/>
    <property type="match status" value="1"/>
</dbReference>
<feature type="compositionally biased region" description="Low complexity" evidence="5">
    <location>
        <begin position="193"/>
        <end position="208"/>
    </location>
</feature>
<dbReference type="SUPFAM" id="SSF46689">
    <property type="entry name" value="Homeodomain-like"/>
    <property type="match status" value="1"/>
</dbReference>
<dbReference type="InterPro" id="IPR036271">
    <property type="entry name" value="Tet_transcr_reg_TetR-rel_C_sf"/>
</dbReference>
<dbReference type="PRINTS" id="PR00455">
    <property type="entry name" value="HTHTETR"/>
</dbReference>
<dbReference type="PROSITE" id="PS50977">
    <property type="entry name" value="HTH_TETR_2"/>
    <property type="match status" value="1"/>
</dbReference>
<dbReference type="RefSeq" id="WP_329356601.1">
    <property type="nucleotide sequence ID" value="NZ_CP108670.1"/>
</dbReference>
<dbReference type="InterPro" id="IPR050109">
    <property type="entry name" value="HTH-type_TetR-like_transc_reg"/>
</dbReference>
<sequence length="236" mass="25243">MQERAARTRQAVLEAAADEFAERGYEGASLQRMVWRAATSIGALTFHFGNKTALAEEVSAAGHARFESCLEDLAAAPDPLRELRTLIGALARLAHEDTFVRATRRLEADRPGEVPPLTEVWLPVLRGLLDRAHHAQRLRPGVSPGDAVALLAHLAEGAMAAHGATRDSAWDAVWDSVWNVVLHGLAADRTEQADQADQAGQTGQTGRAGRMDAPDATEPTTLTDSTTLTECGAEPA</sequence>
<accession>A0ABZ1ZKY4</accession>
<organism evidence="7 8">
    <name type="scientific">Streptomyces anulatus</name>
    <name type="common">Streptomyces chrysomallus</name>
    <dbReference type="NCBI Taxonomy" id="1892"/>
    <lineage>
        <taxon>Bacteria</taxon>
        <taxon>Bacillati</taxon>
        <taxon>Actinomycetota</taxon>
        <taxon>Actinomycetes</taxon>
        <taxon>Kitasatosporales</taxon>
        <taxon>Streptomycetaceae</taxon>
        <taxon>Streptomyces</taxon>
    </lineage>
</organism>
<keyword evidence="8" id="KW-1185">Reference proteome</keyword>
<dbReference type="Proteomes" id="UP001431926">
    <property type="component" value="Chromosome"/>
</dbReference>
<proteinExistence type="predicted"/>
<dbReference type="Pfam" id="PF00440">
    <property type="entry name" value="TetR_N"/>
    <property type="match status" value="1"/>
</dbReference>
<dbReference type="PANTHER" id="PTHR30055:SF234">
    <property type="entry name" value="HTH-TYPE TRANSCRIPTIONAL REGULATOR BETI"/>
    <property type="match status" value="1"/>
</dbReference>
<evidence type="ECO:0000256" key="5">
    <source>
        <dbReference type="SAM" id="MobiDB-lite"/>
    </source>
</evidence>
<feature type="region of interest" description="Disordered" evidence="5">
    <location>
        <begin position="191"/>
        <end position="236"/>
    </location>
</feature>
<dbReference type="InterPro" id="IPR001647">
    <property type="entry name" value="HTH_TetR"/>
</dbReference>
<feature type="DNA-binding region" description="H-T-H motif" evidence="4">
    <location>
        <begin position="29"/>
        <end position="48"/>
    </location>
</feature>
<reference evidence="7" key="1">
    <citation type="submission" date="2022-10" db="EMBL/GenBank/DDBJ databases">
        <title>The complete genomes of actinobacterial strains from the NBC collection.</title>
        <authorList>
            <person name="Joergensen T.S."/>
            <person name="Alvarez Arevalo M."/>
            <person name="Sterndorff E.B."/>
            <person name="Faurdal D."/>
            <person name="Vuksanovic O."/>
            <person name="Mourched A.-S."/>
            <person name="Charusanti P."/>
            <person name="Shaw S."/>
            <person name="Blin K."/>
            <person name="Weber T."/>
        </authorList>
    </citation>
    <scope>NUCLEOTIDE SEQUENCE</scope>
    <source>
        <strain evidence="7">NBC_01436</strain>
    </source>
</reference>
<feature type="domain" description="HTH tetR-type" evidence="6">
    <location>
        <begin position="6"/>
        <end position="66"/>
    </location>
</feature>
<dbReference type="EMBL" id="CP109491">
    <property type="protein sequence ID" value="WUX38058.1"/>
    <property type="molecule type" value="Genomic_DNA"/>
</dbReference>
<evidence type="ECO:0000256" key="3">
    <source>
        <dbReference type="ARBA" id="ARBA00023163"/>
    </source>
</evidence>